<evidence type="ECO:0000256" key="2">
    <source>
        <dbReference type="ARBA" id="ARBA00022448"/>
    </source>
</evidence>
<evidence type="ECO:0000256" key="8">
    <source>
        <dbReference type="RuleBase" id="RU363032"/>
    </source>
</evidence>
<keyword evidence="7 8" id="KW-0472">Membrane</keyword>
<dbReference type="EMBL" id="STFG01000001">
    <property type="protein sequence ID" value="THU05447.1"/>
    <property type="molecule type" value="Genomic_DNA"/>
</dbReference>
<evidence type="ECO:0000313" key="10">
    <source>
        <dbReference type="EMBL" id="THU05447.1"/>
    </source>
</evidence>
<feature type="transmembrane region" description="Helical" evidence="8">
    <location>
        <begin position="71"/>
        <end position="93"/>
    </location>
</feature>
<keyword evidence="3" id="KW-1003">Cell membrane</keyword>
<evidence type="ECO:0000259" key="9">
    <source>
        <dbReference type="PROSITE" id="PS50928"/>
    </source>
</evidence>
<feature type="transmembrane region" description="Helical" evidence="8">
    <location>
        <begin position="12"/>
        <end position="36"/>
    </location>
</feature>
<dbReference type="OrthoDB" id="9808619at2"/>
<feature type="transmembrane region" description="Helical" evidence="8">
    <location>
        <begin position="236"/>
        <end position="255"/>
    </location>
</feature>
<dbReference type="PANTHER" id="PTHR43357">
    <property type="entry name" value="INNER MEMBRANE ABC TRANSPORTER PERMEASE PROTEIN YDCV"/>
    <property type="match status" value="1"/>
</dbReference>
<accession>A0A4S8FDS0</accession>
<dbReference type="Proteomes" id="UP000308917">
    <property type="component" value="Unassembled WGS sequence"/>
</dbReference>
<comment type="caution">
    <text evidence="10">The sequence shown here is derived from an EMBL/GenBank/DDBJ whole genome shotgun (WGS) entry which is preliminary data.</text>
</comment>
<comment type="subcellular location">
    <subcellularLocation>
        <location evidence="1">Cell inner membrane</location>
        <topology evidence="1">Multi-pass membrane protein</topology>
    </subcellularLocation>
    <subcellularLocation>
        <location evidence="8">Cell membrane</location>
        <topology evidence="8">Multi-pass membrane protein</topology>
    </subcellularLocation>
</comment>
<evidence type="ECO:0000256" key="7">
    <source>
        <dbReference type="ARBA" id="ARBA00023136"/>
    </source>
</evidence>
<dbReference type="Pfam" id="PF00528">
    <property type="entry name" value="BPD_transp_1"/>
    <property type="match status" value="1"/>
</dbReference>
<dbReference type="Gene3D" id="1.10.3720.10">
    <property type="entry name" value="MetI-like"/>
    <property type="match status" value="1"/>
</dbReference>
<evidence type="ECO:0000313" key="11">
    <source>
        <dbReference type="Proteomes" id="UP000308917"/>
    </source>
</evidence>
<dbReference type="InterPro" id="IPR000515">
    <property type="entry name" value="MetI-like"/>
</dbReference>
<evidence type="ECO:0000256" key="3">
    <source>
        <dbReference type="ARBA" id="ARBA00022475"/>
    </source>
</evidence>
<keyword evidence="5 8" id="KW-0812">Transmembrane</keyword>
<dbReference type="GO" id="GO:0055085">
    <property type="term" value="P:transmembrane transport"/>
    <property type="evidence" value="ECO:0007669"/>
    <property type="project" value="InterPro"/>
</dbReference>
<keyword evidence="2 8" id="KW-0813">Transport</keyword>
<dbReference type="SUPFAM" id="SSF161098">
    <property type="entry name" value="MetI-like"/>
    <property type="match status" value="1"/>
</dbReference>
<evidence type="ECO:0000256" key="1">
    <source>
        <dbReference type="ARBA" id="ARBA00004429"/>
    </source>
</evidence>
<organism evidence="10 11">
    <name type="scientific">Lampropedia puyangensis</name>
    <dbReference type="NCBI Taxonomy" id="1330072"/>
    <lineage>
        <taxon>Bacteria</taxon>
        <taxon>Pseudomonadati</taxon>
        <taxon>Pseudomonadota</taxon>
        <taxon>Betaproteobacteria</taxon>
        <taxon>Burkholderiales</taxon>
        <taxon>Comamonadaceae</taxon>
        <taxon>Lampropedia</taxon>
    </lineage>
</organism>
<gene>
    <name evidence="10" type="ORF">E9531_02605</name>
</gene>
<sequence length="266" mass="28906">MSRTTTSSSNRWLALWSALVVIFVIGPLLLVFAVSLTTHDFMSWPDEGISFKWYAQIAQRTEFLQAAWNSLLLGVGTAAAAVVLGLAASLGLNRSRFTGQSLLRTVLMTPLFVPMILSGLAILAVFSQYGWSHQPSRLFVAHLALTLPYVIRTVSASLMAFDTRQELAAQNLGATPWQTFRLVTLPQLGPGLFAGALFAFIVSFDNVGLSLFLSGTNFSVLPIQLYSYASYNNDPVVAAISVTMVLLSILVVVGVEKTIGLEKLMR</sequence>
<comment type="similarity">
    <text evidence="8">Belongs to the binding-protein-dependent transport system permease family.</text>
</comment>
<dbReference type="GO" id="GO:0005886">
    <property type="term" value="C:plasma membrane"/>
    <property type="evidence" value="ECO:0007669"/>
    <property type="project" value="UniProtKB-SubCell"/>
</dbReference>
<feature type="domain" description="ABC transmembrane type-1" evidence="9">
    <location>
        <begin position="67"/>
        <end position="255"/>
    </location>
</feature>
<dbReference type="PROSITE" id="PS50928">
    <property type="entry name" value="ABC_TM1"/>
    <property type="match status" value="1"/>
</dbReference>
<dbReference type="PANTHER" id="PTHR43357:SF4">
    <property type="entry name" value="INNER MEMBRANE ABC TRANSPORTER PERMEASE PROTEIN YDCV"/>
    <property type="match status" value="1"/>
</dbReference>
<keyword evidence="4" id="KW-0997">Cell inner membrane</keyword>
<reference evidence="10 11" key="1">
    <citation type="journal article" date="2015" name="Antonie Van Leeuwenhoek">
        <title>Lampropedia puyangensis sp. nov., isolated from symptomatic bark of Populus ? euramericana canker and emended description of Lampropedia hyalina (Ehrenberg 1832) Lee et al. 2004.</title>
        <authorList>
            <person name="Li Y."/>
            <person name="Wang T."/>
            <person name="Piao C.G."/>
            <person name="Wang L.F."/>
            <person name="Tian G.Z."/>
            <person name="Zhu T.H."/>
            <person name="Guo M.W."/>
        </authorList>
    </citation>
    <scope>NUCLEOTIDE SEQUENCE [LARGE SCALE GENOMIC DNA]</scope>
    <source>
        <strain evidence="10 11">2-bin</strain>
    </source>
</reference>
<evidence type="ECO:0000256" key="4">
    <source>
        <dbReference type="ARBA" id="ARBA00022519"/>
    </source>
</evidence>
<dbReference type="RefSeq" id="WP_136572156.1">
    <property type="nucleotide sequence ID" value="NZ_STFG01000001.1"/>
</dbReference>
<evidence type="ECO:0000256" key="5">
    <source>
        <dbReference type="ARBA" id="ARBA00022692"/>
    </source>
</evidence>
<dbReference type="InterPro" id="IPR035906">
    <property type="entry name" value="MetI-like_sf"/>
</dbReference>
<dbReference type="CDD" id="cd06261">
    <property type="entry name" value="TM_PBP2"/>
    <property type="match status" value="1"/>
</dbReference>
<keyword evidence="11" id="KW-1185">Reference proteome</keyword>
<protein>
    <submittedName>
        <fullName evidence="10">ABC transporter permease</fullName>
    </submittedName>
</protein>
<proteinExistence type="inferred from homology"/>
<feature type="transmembrane region" description="Helical" evidence="8">
    <location>
        <begin position="182"/>
        <end position="204"/>
    </location>
</feature>
<name>A0A4S8FDS0_9BURK</name>
<dbReference type="AlphaFoldDB" id="A0A4S8FDS0"/>
<feature type="transmembrane region" description="Helical" evidence="8">
    <location>
        <begin position="138"/>
        <end position="161"/>
    </location>
</feature>
<evidence type="ECO:0000256" key="6">
    <source>
        <dbReference type="ARBA" id="ARBA00022989"/>
    </source>
</evidence>
<feature type="transmembrane region" description="Helical" evidence="8">
    <location>
        <begin position="105"/>
        <end position="126"/>
    </location>
</feature>
<keyword evidence="6 8" id="KW-1133">Transmembrane helix</keyword>